<dbReference type="PANTHER" id="PTHR41299">
    <property type="entry name" value="THIAMINE PYROPHOSPHOKINASE"/>
    <property type="match status" value="1"/>
</dbReference>
<accession>A0ABS0LQE0</accession>
<dbReference type="Gene3D" id="3.40.50.10240">
    <property type="entry name" value="Thiamin pyrophosphokinase, catalytic domain"/>
    <property type="match status" value="1"/>
</dbReference>
<dbReference type="Pfam" id="PF04265">
    <property type="entry name" value="TPK_B1_binding"/>
    <property type="match status" value="1"/>
</dbReference>
<gene>
    <name evidence="7" type="ORF">HZY91_01260</name>
</gene>
<proteinExistence type="predicted"/>
<dbReference type="EC" id="2.7.6.2" evidence="5"/>
<dbReference type="RefSeq" id="WP_197113923.1">
    <property type="nucleotide sequence ID" value="NZ_JACBXQ010000001.1"/>
</dbReference>
<dbReference type="Proteomes" id="UP000721415">
    <property type="component" value="Unassembled WGS sequence"/>
</dbReference>
<protein>
    <recommendedName>
        <fullName evidence="5">Thiamine diphosphokinase</fullName>
        <ecNumber evidence="5">2.7.6.2</ecNumber>
    </recommendedName>
</protein>
<reference evidence="7 8" key="1">
    <citation type="submission" date="2020-07" db="EMBL/GenBank/DDBJ databases">
        <title>Facklamia lactis sp. nov., isolated from raw milk.</title>
        <authorList>
            <person name="Doll E.V."/>
            <person name="Huptas C."/>
            <person name="Staib L."/>
            <person name="Wenning M."/>
            <person name="Scherer S."/>
        </authorList>
    </citation>
    <scope>NUCLEOTIDE SEQUENCE [LARGE SCALE GENOMIC DNA]</scope>
    <source>
        <strain evidence="7 8">DSM 111018</strain>
    </source>
</reference>
<dbReference type="InterPro" id="IPR036759">
    <property type="entry name" value="TPK_catalytic_sf"/>
</dbReference>
<dbReference type="CDD" id="cd07995">
    <property type="entry name" value="TPK"/>
    <property type="match status" value="1"/>
</dbReference>
<keyword evidence="4" id="KW-0067">ATP-binding</keyword>
<evidence type="ECO:0000256" key="2">
    <source>
        <dbReference type="ARBA" id="ARBA00022741"/>
    </source>
</evidence>
<feature type="domain" description="Thiamin pyrophosphokinase thiamin-binding" evidence="6">
    <location>
        <begin position="151"/>
        <end position="215"/>
    </location>
</feature>
<name>A0ABS0LQE0_9LACT</name>
<dbReference type="SUPFAM" id="SSF63999">
    <property type="entry name" value="Thiamin pyrophosphokinase, catalytic domain"/>
    <property type="match status" value="1"/>
</dbReference>
<dbReference type="Pfam" id="PF04263">
    <property type="entry name" value="TPK_catalytic"/>
    <property type="match status" value="1"/>
</dbReference>
<dbReference type="EMBL" id="JACBXQ010000001">
    <property type="protein sequence ID" value="MBG9985519.1"/>
    <property type="molecule type" value="Genomic_DNA"/>
</dbReference>
<dbReference type="SMART" id="SM00983">
    <property type="entry name" value="TPK_B1_binding"/>
    <property type="match status" value="1"/>
</dbReference>
<dbReference type="InterPro" id="IPR006282">
    <property type="entry name" value="Thi_PPkinase"/>
</dbReference>
<evidence type="ECO:0000313" key="7">
    <source>
        <dbReference type="EMBL" id="MBG9985519.1"/>
    </source>
</evidence>
<dbReference type="InterPro" id="IPR053149">
    <property type="entry name" value="TPK"/>
</dbReference>
<keyword evidence="3" id="KW-0418">Kinase</keyword>
<keyword evidence="1 7" id="KW-0808">Transferase</keyword>
<evidence type="ECO:0000256" key="4">
    <source>
        <dbReference type="ARBA" id="ARBA00022840"/>
    </source>
</evidence>
<dbReference type="InterPro" id="IPR007371">
    <property type="entry name" value="TPK_catalytic"/>
</dbReference>
<dbReference type="InterPro" id="IPR007373">
    <property type="entry name" value="Thiamin_PyroPKinase_B1-bd"/>
</dbReference>
<comment type="caution">
    <text evidence="7">The sequence shown here is derived from an EMBL/GenBank/DDBJ whole genome shotgun (WGS) entry which is preliminary data.</text>
</comment>
<evidence type="ECO:0000256" key="1">
    <source>
        <dbReference type="ARBA" id="ARBA00022679"/>
    </source>
</evidence>
<dbReference type="PANTHER" id="PTHR41299:SF1">
    <property type="entry name" value="THIAMINE PYROPHOSPHOKINASE"/>
    <property type="match status" value="1"/>
</dbReference>
<keyword evidence="2" id="KW-0547">Nucleotide-binding</keyword>
<organism evidence="7 8">
    <name type="scientific">Facklamia lactis</name>
    <dbReference type="NCBI Taxonomy" id="2749967"/>
    <lineage>
        <taxon>Bacteria</taxon>
        <taxon>Bacillati</taxon>
        <taxon>Bacillota</taxon>
        <taxon>Bacilli</taxon>
        <taxon>Lactobacillales</taxon>
        <taxon>Aerococcaceae</taxon>
        <taxon>Facklamia</taxon>
    </lineage>
</organism>
<evidence type="ECO:0000313" key="8">
    <source>
        <dbReference type="Proteomes" id="UP000721415"/>
    </source>
</evidence>
<evidence type="ECO:0000256" key="3">
    <source>
        <dbReference type="ARBA" id="ARBA00022777"/>
    </source>
</evidence>
<keyword evidence="8" id="KW-1185">Reference proteome</keyword>
<sequence length="224" mass="25231">MEVMIICGGAQPPYKQKISALKELDDASVLIGVDRGALYLVDQGFQLDHAVGDFDSVDEQELLRIRENASYFYQTSPIKDDTDMELALSVALSIESSQEVEYFIFGGTASDGRLDHLVANLWMIHQPRYQSLVNRLTFFDRDRLIRILGPGQHLLENQNDCVYLSIISATPVKALEIVGAKYELSATDFAYPRALISNEFVSHNHEVQLSFKEGIVFVILEKNK</sequence>
<dbReference type="GO" id="GO:0004788">
    <property type="term" value="F:thiamine diphosphokinase activity"/>
    <property type="evidence" value="ECO:0007669"/>
    <property type="project" value="UniProtKB-EC"/>
</dbReference>
<dbReference type="NCBIfam" id="TIGR01378">
    <property type="entry name" value="thi_PPkinase"/>
    <property type="match status" value="1"/>
</dbReference>
<evidence type="ECO:0000256" key="5">
    <source>
        <dbReference type="NCBIfam" id="TIGR01378"/>
    </source>
</evidence>
<evidence type="ECO:0000259" key="6">
    <source>
        <dbReference type="SMART" id="SM00983"/>
    </source>
</evidence>